<reference evidence="4 5" key="1">
    <citation type="submission" date="2020-12" db="EMBL/GenBank/DDBJ databases">
        <title>Concerted genomic and epigenomic changes stabilize Arabidopsis allopolyploids.</title>
        <authorList>
            <person name="Chen Z."/>
        </authorList>
    </citation>
    <scope>NUCLEOTIDE SEQUENCE [LARGE SCALE GENOMIC DNA]</scope>
    <source>
        <strain evidence="4">As9502</strain>
        <tissue evidence="4">Leaf</tissue>
    </source>
</reference>
<keyword evidence="1" id="KW-0863">Zinc-finger</keyword>
<protein>
    <submittedName>
        <fullName evidence="4">Zinc finger CCHC-type</fullName>
    </submittedName>
</protein>
<evidence type="ECO:0000259" key="3">
    <source>
        <dbReference type="PROSITE" id="PS50158"/>
    </source>
</evidence>
<dbReference type="Proteomes" id="UP000694251">
    <property type="component" value="Chromosome 6"/>
</dbReference>
<accession>A0A8T2CM54</accession>
<keyword evidence="1" id="KW-0862">Zinc</keyword>
<dbReference type="InterPro" id="IPR001878">
    <property type="entry name" value="Znf_CCHC"/>
</dbReference>
<evidence type="ECO:0000313" key="4">
    <source>
        <dbReference type="EMBL" id="KAG7599426.1"/>
    </source>
</evidence>
<feature type="region of interest" description="Disordered" evidence="2">
    <location>
        <begin position="425"/>
        <end position="445"/>
    </location>
</feature>
<evidence type="ECO:0000256" key="2">
    <source>
        <dbReference type="SAM" id="MobiDB-lite"/>
    </source>
</evidence>
<proteinExistence type="predicted"/>
<comment type="caution">
    <text evidence="4">The sequence shown here is derived from an EMBL/GenBank/DDBJ whole genome shotgun (WGS) entry which is preliminary data.</text>
</comment>
<keyword evidence="5" id="KW-1185">Reference proteome</keyword>
<sequence>MGRIRRLLEGSWRGTKAKGPRENFMGRDKTSTVRTAFFPRTAGRTAETTKDLECDKELVAEEELEPEEQLEPEEHFERDNELVAEKEYGKDGILTSLVAMSTTKERSSHNRNKRLIEALTTKMGQIFDSHLDSIRQGHHRARKRKEQELKPKPSDNSLGSKPSSPQKIPHTPKSKSVFYSEFKPTNALFKFSGKGDYLEWEKNMDEWFSYKNFLSEKRFVCALSHLTGDAYKWWLQEVDDRLYYKEPPITFWRDLKELLRNKYAPQASNRSRKVNVTAHGLAVQEKGQALVSDSKKNPIAEKQFEDELLKILNAYNKPKKAKSAPQPKMVTEEVVVHKQSLNPSPESSGEPKQCKSSNLSKKVTCYKCRKKGHLAATCHGELELTISSLESKLSSSNSSSEVINQGLENSSSCVMHLFLSKDVDSGHTMENENDKAEGSTKEENHHLVSTTSQACRADYVSNITIFKAEILPNILRGNQVSLACEFIQYWNNFTFTRTFKQPVLNVGISSIIHLILSLSAKEDAGTIDVCNDMPTNSELMTCSLAIKESEDVNNTILKEKEPPYVSQPVLNRELPKEATRELGGFTQAKAVLVHNQSPRAECNILVKEKPPDATPPIKTRGNYLNSQKRMKANLHSLGEGCTIWRPIKKTTDREISTHHMSQSRDSREDYQNQLRLKHKEECIGKQSNLFVRASKVKNALLSKHQCLLLNCEKALMSLTNLTPVLPSEMMSLLQDYEGMLSEEKSIGLPTIHDASQSRIWRPGLGRSRPIPYEILVTLLHMFPEEPKMDLSSLGSFHTYQWRPGEFLDTFREDELVTNNALIQEEPRGPTPRPLTVMISSTEHTTNLVKVSSSFTRFVSHVSRTVTMSLSHLGNSEKELELFKENLEPDSCLRTQVKHEHFKDNALIKVEACLLVYSDSMTMITHLLFAKAVDNIAGIKEEPPDIEVLSSNLFERTGIGVVLMPRIDSPSNLTRRRSDNAYALELQGKYNVSSNFNDSYLVLFIVGELDLRSNPFQVGEDDMILETTKDLECDKELVAEEELEPEEQLEPEEHFERDNELVAEKEYGKDGILTSLVLIHDHQMGMCLICTLFPLSSFVPMGFLDKVFNEANDSHSNHPFGDPNHGITFRILPHGIYMESRLFYAHYKPKKSPNQVVYLLVKKDDENRRSRVILEPRRGRVIFKLSI</sequence>
<dbReference type="OrthoDB" id="1114112at2759"/>
<dbReference type="EMBL" id="JAEFBJ010000006">
    <property type="protein sequence ID" value="KAG7599426.1"/>
    <property type="molecule type" value="Genomic_DNA"/>
</dbReference>
<feature type="compositionally biased region" description="Basic and acidic residues" evidence="2">
    <location>
        <begin position="19"/>
        <end position="29"/>
    </location>
</feature>
<feature type="region of interest" description="Disordered" evidence="2">
    <location>
        <begin position="9"/>
        <end position="29"/>
    </location>
</feature>
<dbReference type="PROSITE" id="PS50158">
    <property type="entry name" value="ZF_CCHC"/>
    <property type="match status" value="1"/>
</dbReference>
<dbReference type="AlphaFoldDB" id="A0A8T2CM54"/>
<dbReference type="GO" id="GO:0008270">
    <property type="term" value="F:zinc ion binding"/>
    <property type="evidence" value="ECO:0007669"/>
    <property type="project" value="UniProtKB-KW"/>
</dbReference>
<name>A0A8T2CM54_ARASU</name>
<dbReference type="GO" id="GO:0003676">
    <property type="term" value="F:nucleic acid binding"/>
    <property type="evidence" value="ECO:0007669"/>
    <property type="project" value="InterPro"/>
</dbReference>
<feature type="region of interest" description="Disordered" evidence="2">
    <location>
        <begin position="135"/>
        <end position="175"/>
    </location>
</feature>
<gene>
    <name evidence="4" type="ORF">ISN44_As06g036090</name>
</gene>
<evidence type="ECO:0000313" key="5">
    <source>
        <dbReference type="Proteomes" id="UP000694251"/>
    </source>
</evidence>
<feature type="compositionally biased region" description="Polar residues" evidence="2">
    <location>
        <begin position="154"/>
        <end position="166"/>
    </location>
</feature>
<evidence type="ECO:0000256" key="1">
    <source>
        <dbReference type="PROSITE-ProRule" id="PRU00047"/>
    </source>
</evidence>
<feature type="domain" description="CCHC-type" evidence="3">
    <location>
        <begin position="365"/>
        <end position="378"/>
    </location>
</feature>
<keyword evidence="1" id="KW-0479">Metal-binding</keyword>
<organism evidence="4 5">
    <name type="scientific">Arabidopsis suecica</name>
    <name type="common">Swedish thale-cress</name>
    <name type="synonym">Cardaminopsis suecica</name>
    <dbReference type="NCBI Taxonomy" id="45249"/>
    <lineage>
        <taxon>Eukaryota</taxon>
        <taxon>Viridiplantae</taxon>
        <taxon>Streptophyta</taxon>
        <taxon>Embryophyta</taxon>
        <taxon>Tracheophyta</taxon>
        <taxon>Spermatophyta</taxon>
        <taxon>Magnoliopsida</taxon>
        <taxon>eudicotyledons</taxon>
        <taxon>Gunneridae</taxon>
        <taxon>Pentapetalae</taxon>
        <taxon>rosids</taxon>
        <taxon>malvids</taxon>
        <taxon>Brassicales</taxon>
        <taxon>Brassicaceae</taxon>
        <taxon>Camelineae</taxon>
        <taxon>Arabidopsis</taxon>
    </lineage>
</organism>